<evidence type="ECO:0008006" key="5">
    <source>
        <dbReference type="Google" id="ProtNLM"/>
    </source>
</evidence>
<gene>
    <name evidence="3" type="ORF">ACM44_01590</name>
</gene>
<accession>A0A0J7J3H6</accession>
<keyword evidence="1" id="KW-0472">Membrane</keyword>
<dbReference type="EMBL" id="LFNG01000002">
    <property type="protein sequence ID" value="KMQ72526.1"/>
    <property type="molecule type" value="Genomic_DNA"/>
</dbReference>
<keyword evidence="2" id="KW-0732">Signal</keyword>
<sequence>MPRNKTMKNKLILFFTAMTVISCSFLQNTMEYKETSKKFMNTLLNKSVDESIPYFAMESETAKDANVEEMKNGLENFRQKFITLFGKNIEYDFMSSQKRFSTEEKNNTPPNSTIVLMQFKNEKDFGVLQFLFDDKSKKILNVTPLDVKYPIPNMTLYYVLGVLALIVTTFNIYMINKIRKSGLKRKWLKYIAIILLNFPTFIYNPVTGFSFKLFQFTFIGFGFSAMGYLNSSITIGVPVAAIYWYWKLKQKENKKVLQPTGE</sequence>
<feature type="chain" id="PRO_5005289497" description="Lipoprotein" evidence="2">
    <location>
        <begin position="27"/>
        <end position="262"/>
    </location>
</feature>
<dbReference type="PROSITE" id="PS51257">
    <property type="entry name" value="PROKAR_LIPOPROTEIN"/>
    <property type="match status" value="1"/>
</dbReference>
<evidence type="ECO:0000313" key="3">
    <source>
        <dbReference type="EMBL" id="KMQ72526.1"/>
    </source>
</evidence>
<feature type="transmembrane region" description="Helical" evidence="1">
    <location>
        <begin position="156"/>
        <end position="175"/>
    </location>
</feature>
<dbReference type="Proteomes" id="UP000035900">
    <property type="component" value="Unassembled WGS sequence"/>
</dbReference>
<name>A0A0J7J3H6_9FLAO</name>
<protein>
    <recommendedName>
        <fullName evidence="5">Lipoprotein</fullName>
    </recommendedName>
</protein>
<feature type="transmembrane region" description="Helical" evidence="1">
    <location>
        <begin position="218"/>
        <end position="246"/>
    </location>
</feature>
<organism evidence="3 4">
    <name type="scientific">Chryseobacterium koreense CCUG 49689</name>
    <dbReference type="NCBI Taxonomy" id="1304281"/>
    <lineage>
        <taxon>Bacteria</taxon>
        <taxon>Pseudomonadati</taxon>
        <taxon>Bacteroidota</taxon>
        <taxon>Flavobacteriia</taxon>
        <taxon>Flavobacteriales</taxon>
        <taxon>Weeksellaceae</taxon>
        <taxon>Chryseobacterium group</taxon>
        <taxon>Chryseobacterium</taxon>
    </lineage>
</organism>
<keyword evidence="1" id="KW-1133">Transmembrane helix</keyword>
<dbReference type="AlphaFoldDB" id="A0A0J7J3H6"/>
<proteinExistence type="predicted"/>
<keyword evidence="1" id="KW-0812">Transmembrane</keyword>
<evidence type="ECO:0000256" key="1">
    <source>
        <dbReference type="SAM" id="Phobius"/>
    </source>
</evidence>
<comment type="caution">
    <text evidence="3">The sequence shown here is derived from an EMBL/GenBank/DDBJ whole genome shotgun (WGS) entry which is preliminary data.</text>
</comment>
<feature type="transmembrane region" description="Helical" evidence="1">
    <location>
        <begin position="187"/>
        <end position="206"/>
    </location>
</feature>
<feature type="signal peptide" evidence="2">
    <location>
        <begin position="1"/>
        <end position="26"/>
    </location>
</feature>
<evidence type="ECO:0000313" key="4">
    <source>
        <dbReference type="Proteomes" id="UP000035900"/>
    </source>
</evidence>
<dbReference type="PATRIC" id="fig|1304281.5.peg.338"/>
<keyword evidence="4" id="KW-1185">Reference proteome</keyword>
<evidence type="ECO:0000256" key="2">
    <source>
        <dbReference type="SAM" id="SignalP"/>
    </source>
</evidence>
<reference evidence="3 4" key="1">
    <citation type="journal article" date="2004" name="Int. J. Syst. Evol. Microbiol.">
        <title>Kaistella koreensis gen. nov., sp. nov., a novel member of the Chryseobacterium-Bergeyella-Riemerella branch.</title>
        <authorList>
            <person name="Kim M.K."/>
            <person name="Im W.T."/>
            <person name="Shin Y.K."/>
            <person name="Lim J.H."/>
            <person name="Kim S.H."/>
            <person name="Lee B.C."/>
            <person name="Park M.Y."/>
            <person name="Lee K.Y."/>
            <person name="Lee S.T."/>
        </authorList>
    </citation>
    <scope>NUCLEOTIDE SEQUENCE [LARGE SCALE GENOMIC DNA]</scope>
    <source>
        <strain evidence="3 4">CCUG 49689</strain>
    </source>
</reference>